<feature type="domain" description="Thiolase C-terminal" evidence="1">
    <location>
        <begin position="1"/>
        <end position="41"/>
    </location>
</feature>
<dbReference type="EMBL" id="CP108195">
    <property type="protein sequence ID" value="WTS12041.1"/>
    <property type="molecule type" value="Genomic_DNA"/>
</dbReference>
<dbReference type="Pfam" id="PF22691">
    <property type="entry name" value="Thiolase_C_1"/>
    <property type="match status" value="1"/>
</dbReference>
<dbReference type="AlphaFoldDB" id="A0AAU1U393"/>
<protein>
    <recommendedName>
        <fullName evidence="1">Thiolase C-terminal domain-containing protein</fullName>
    </recommendedName>
</protein>
<accession>A0AAU1U393</accession>
<dbReference type="InterPro" id="IPR016039">
    <property type="entry name" value="Thiolase-like"/>
</dbReference>
<evidence type="ECO:0000313" key="2">
    <source>
        <dbReference type="EMBL" id="WTS12041.1"/>
    </source>
</evidence>
<gene>
    <name evidence="2" type="ORF">OHU69_13975</name>
</gene>
<dbReference type="InterPro" id="IPR055140">
    <property type="entry name" value="Thiolase_C_2"/>
</dbReference>
<dbReference type="SUPFAM" id="SSF53901">
    <property type="entry name" value="Thiolase-like"/>
    <property type="match status" value="1"/>
</dbReference>
<proteinExistence type="predicted"/>
<sequence>MPDLTVTAATESGRRAFDMAGLTPGDVDVVELYDAFTINPL</sequence>
<reference evidence="2" key="1">
    <citation type="submission" date="2022-10" db="EMBL/GenBank/DDBJ databases">
        <title>The complete genomes of actinobacterial strains from the NBC collection.</title>
        <authorList>
            <person name="Joergensen T.S."/>
            <person name="Alvarez Arevalo M."/>
            <person name="Sterndorff E.B."/>
            <person name="Faurdal D."/>
            <person name="Vuksanovic O."/>
            <person name="Mourched A.-S."/>
            <person name="Charusanti P."/>
            <person name="Shaw S."/>
            <person name="Blin K."/>
            <person name="Weber T."/>
        </authorList>
    </citation>
    <scope>NUCLEOTIDE SEQUENCE</scope>
    <source>
        <strain evidence="2">NBC_00119</strain>
    </source>
</reference>
<dbReference type="Gene3D" id="3.40.47.10">
    <property type="match status" value="1"/>
</dbReference>
<name>A0AAU1U393_9ACTN</name>
<organism evidence="2">
    <name type="scientific">Streptomyces sp. NBC_00119</name>
    <dbReference type="NCBI Taxonomy" id="2975659"/>
    <lineage>
        <taxon>Bacteria</taxon>
        <taxon>Bacillati</taxon>
        <taxon>Actinomycetota</taxon>
        <taxon>Actinomycetes</taxon>
        <taxon>Kitasatosporales</taxon>
        <taxon>Streptomycetaceae</taxon>
        <taxon>Streptomyces</taxon>
    </lineage>
</organism>
<evidence type="ECO:0000259" key="1">
    <source>
        <dbReference type="Pfam" id="PF22691"/>
    </source>
</evidence>
<dbReference type="GO" id="GO:0016747">
    <property type="term" value="F:acyltransferase activity, transferring groups other than amino-acyl groups"/>
    <property type="evidence" value="ECO:0007669"/>
    <property type="project" value="UniProtKB-ARBA"/>
</dbReference>